<evidence type="ECO:0000256" key="5">
    <source>
        <dbReference type="ARBA" id="ARBA00022840"/>
    </source>
</evidence>
<keyword evidence="3" id="KW-0547">Nucleotide-binding</keyword>
<dbReference type="eggNOG" id="COG0524">
    <property type="taxonomic scope" value="Bacteria"/>
</dbReference>
<name>A0A074LM62_9BACL</name>
<organism evidence="8 9">
    <name type="scientific">Tumebacillus flagellatus</name>
    <dbReference type="NCBI Taxonomy" id="1157490"/>
    <lineage>
        <taxon>Bacteria</taxon>
        <taxon>Bacillati</taxon>
        <taxon>Bacillota</taxon>
        <taxon>Bacilli</taxon>
        <taxon>Bacillales</taxon>
        <taxon>Alicyclobacillaceae</taxon>
        <taxon>Tumebacillus</taxon>
    </lineage>
</organism>
<dbReference type="InterPro" id="IPR011611">
    <property type="entry name" value="PfkB_dom"/>
</dbReference>
<sequence length="338" mass="36796">MFDVLAIGEMLIDFTPSARGVGLADVPAFEKKPGGAPANVAVGVAKLGGNAAFLGKFAKDPFADFLIGTLEQYGVDTVGCARTEQAKTGLAFIALGDNGEHEFHFYRDPSADMLLSEEDIREEWIQNARIVHVGSVTQVLPKAAAATRKALELARKHGVVTSFDVNFRLGIWRGREEEGKQKIFDTIGLTDVLKVSESEMAFLTGTSDVEQGAKMLKDMGPKIVFVTLGGQGVYYITDKHRRRVPTFRVQQVDVTGAGDGFVAGFLRQLADRIQGRGLDYSLSMHEEIEEMTRYGAAVGALTVSKVGAIPALPTKEEVFQFMYRGAKRNPLRIPTHGE</sequence>
<evidence type="ECO:0000256" key="6">
    <source>
        <dbReference type="RuleBase" id="RU003704"/>
    </source>
</evidence>
<dbReference type="RefSeq" id="WP_038091064.1">
    <property type="nucleotide sequence ID" value="NZ_JMIR01000026.1"/>
</dbReference>
<keyword evidence="4 6" id="KW-0418">Kinase</keyword>
<dbReference type="SUPFAM" id="SSF53613">
    <property type="entry name" value="Ribokinase-like"/>
    <property type="match status" value="1"/>
</dbReference>
<keyword evidence="5" id="KW-0067">ATP-binding</keyword>
<dbReference type="GO" id="GO:0008865">
    <property type="term" value="F:fructokinase activity"/>
    <property type="evidence" value="ECO:0007669"/>
    <property type="project" value="UniProtKB-ARBA"/>
</dbReference>
<keyword evidence="9" id="KW-1185">Reference proteome</keyword>
<dbReference type="InterPro" id="IPR002139">
    <property type="entry name" value="Ribo/fructo_kinase"/>
</dbReference>
<gene>
    <name evidence="8" type="ORF">EL26_16795</name>
</gene>
<dbReference type="STRING" id="1157490.EL26_16795"/>
<reference evidence="8 9" key="1">
    <citation type="journal article" date="2013" name="Int. J. Syst. Evol. Microbiol.">
        <title>Tumebacillus flagellatus sp. nov., an alpha-amylase/pullulanase-producing bacterium isolated from cassava wastewater.</title>
        <authorList>
            <person name="Wang Q."/>
            <person name="Xie N."/>
            <person name="Qin Y."/>
            <person name="Shen N."/>
            <person name="Zhu J."/>
            <person name="Mi H."/>
            <person name="Huang R."/>
        </authorList>
    </citation>
    <scope>NUCLEOTIDE SEQUENCE [LARGE SCALE GENOMIC DNA]</scope>
    <source>
        <strain evidence="8 9">GST4</strain>
    </source>
</reference>
<dbReference type="Gene3D" id="3.40.1190.20">
    <property type="match status" value="1"/>
</dbReference>
<dbReference type="CDD" id="cd01167">
    <property type="entry name" value="bac_FRK"/>
    <property type="match status" value="1"/>
</dbReference>
<dbReference type="PANTHER" id="PTHR43085">
    <property type="entry name" value="HEXOKINASE FAMILY MEMBER"/>
    <property type="match status" value="1"/>
</dbReference>
<evidence type="ECO:0000256" key="3">
    <source>
        <dbReference type="ARBA" id="ARBA00022741"/>
    </source>
</evidence>
<feature type="domain" description="Carbohydrate kinase PfkB" evidence="7">
    <location>
        <begin position="2"/>
        <end position="314"/>
    </location>
</feature>
<dbReference type="GO" id="GO:0006000">
    <property type="term" value="P:fructose metabolic process"/>
    <property type="evidence" value="ECO:0007669"/>
    <property type="project" value="UniProtKB-ARBA"/>
</dbReference>
<dbReference type="PROSITE" id="PS00584">
    <property type="entry name" value="PFKB_KINASES_2"/>
    <property type="match status" value="1"/>
</dbReference>
<protein>
    <recommendedName>
        <fullName evidence="7">Carbohydrate kinase PfkB domain-containing protein</fullName>
    </recommendedName>
</protein>
<evidence type="ECO:0000259" key="7">
    <source>
        <dbReference type="Pfam" id="PF00294"/>
    </source>
</evidence>
<dbReference type="GO" id="GO:0005524">
    <property type="term" value="F:ATP binding"/>
    <property type="evidence" value="ECO:0007669"/>
    <property type="project" value="UniProtKB-KW"/>
</dbReference>
<dbReference type="Pfam" id="PF00294">
    <property type="entry name" value="PfkB"/>
    <property type="match status" value="1"/>
</dbReference>
<evidence type="ECO:0000256" key="1">
    <source>
        <dbReference type="ARBA" id="ARBA00010688"/>
    </source>
</evidence>
<dbReference type="Proteomes" id="UP000027931">
    <property type="component" value="Unassembled WGS sequence"/>
</dbReference>
<dbReference type="PANTHER" id="PTHR43085:SF1">
    <property type="entry name" value="PSEUDOURIDINE KINASE-RELATED"/>
    <property type="match status" value="1"/>
</dbReference>
<evidence type="ECO:0000313" key="8">
    <source>
        <dbReference type="EMBL" id="KEO82194.1"/>
    </source>
</evidence>
<evidence type="ECO:0000256" key="2">
    <source>
        <dbReference type="ARBA" id="ARBA00022679"/>
    </source>
</evidence>
<dbReference type="PRINTS" id="PR00990">
    <property type="entry name" value="RIBOKINASE"/>
</dbReference>
<dbReference type="InterPro" id="IPR029056">
    <property type="entry name" value="Ribokinase-like"/>
</dbReference>
<evidence type="ECO:0000313" key="9">
    <source>
        <dbReference type="Proteomes" id="UP000027931"/>
    </source>
</evidence>
<comment type="caution">
    <text evidence="8">The sequence shown here is derived from an EMBL/GenBank/DDBJ whole genome shotgun (WGS) entry which is preliminary data.</text>
</comment>
<dbReference type="InterPro" id="IPR002173">
    <property type="entry name" value="Carboh/pur_kinase_PfkB_CS"/>
</dbReference>
<evidence type="ECO:0000256" key="4">
    <source>
        <dbReference type="ARBA" id="ARBA00022777"/>
    </source>
</evidence>
<dbReference type="InterPro" id="IPR050306">
    <property type="entry name" value="PfkB_Carbo_kinase"/>
</dbReference>
<keyword evidence="2 6" id="KW-0808">Transferase</keyword>
<comment type="similarity">
    <text evidence="1 6">Belongs to the carbohydrate kinase PfkB family.</text>
</comment>
<dbReference type="OrthoDB" id="9806249at2"/>
<dbReference type="AlphaFoldDB" id="A0A074LM62"/>
<dbReference type="EMBL" id="JMIR01000026">
    <property type="protein sequence ID" value="KEO82194.1"/>
    <property type="molecule type" value="Genomic_DNA"/>
</dbReference>
<proteinExistence type="inferred from homology"/>
<accession>A0A074LM62</accession>